<comment type="caution">
    <text evidence="2">The sequence shown here is derived from an EMBL/GenBank/DDBJ whole genome shotgun (WGS) entry which is preliminary data.</text>
</comment>
<evidence type="ECO:0000256" key="1">
    <source>
        <dbReference type="SAM" id="Phobius"/>
    </source>
</evidence>
<keyword evidence="1" id="KW-0472">Membrane</keyword>
<dbReference type="GeneID" id="301690377"/>
<organism evidence="2 3">
    <name type="scientific">Halogeometricum luteum</name>
    <dbReference type="NCBI Taxonomy" id="2950537"/>
    <lineage>
        <taxon>Archaea</taxon>
        <taxon>Methanobacteriati</taxon>
        <taxon>Methanobacteriota</taxon>
        <taxon>Stenosarchaea group</taxon>
        <taxon>Halobacteria</taxon>
        <taxon>Halobacteriales</taxon>
        <taxon>Haloferacaceae</taxon>
        <taxon>Halogeometricum</taxon>
    </lineage>
</organism>
<accession>A0ABU2G8D9</accession>
<proteinExistence type="predicted"/>
<dbReference type="RefSeq" id="WP_144800142.1">
    <property type="nucleotide sequence ID" value="NZ_JAMQOQ010000012.1"/>
</dbReference>
<protein>
    <submittedName>
        <fullName evidence="2">Uncharacterized protein</fullName>
    </submittedName>
</protein>
<feature type="transmembrane region" description="Helical" evidence="1">
    <location>
        <begin position="42"/>
        <end position="60"/>
    </location>
</feature>
<sequence>MEISVDEIVTAAAAILIASLLQPLLPKTITDIDPLTFLNNPYLRVVLIAIIAFALLWWLLSWARNTFGNSGSSGRSAAFVATARGKPRRDVSEWEVDKFGVKWRVLHGRQRSLGDAYAYADSPVCPECGTDLMTDTKSRRFRDDKPIWKCPGCGFTQGRPSRFLYEESDAVEREVEREARSS</sequence>
<gene>
    <name evidence="2" type="ORF">NDI79_23250</name>
</gene>
<evidence type="ECO:0000313" key="2">
    <source>
        <dbReference type="EMBL" id="MDS0297087.1"/>
    </source>
</evidence>
<dbReference type="EMBL" id="JAMQOQ010000012">
    <property type="protein sequence ID" value="MDS0297087.1"/>
    <property type="molecule type" value="Genomic_DNA"/>
</dbReference>
<keyword evidence="1" id="KW-0812">Transmembrane</keyword>
<name>A0ABU2G8D9_9EURY</name>
<keyword evidence="3" id="KW-1185">Reference proteome</keyword>
<keyword evidence="1" id="KW-1133">Transmembrane helix</keyword>
<evidence type="ECO:0000313" key="3">
    <source>
        <dbReference type="Proteomes" id="UP001254813"/>
    </source>
</evidence>
<reference evidence="2 3" key="1">
    <citation type="submission" date="2022-06" db="EMBL/GenBank/DDBJ databases">
        <title>Halogeometricum sp. a new haloarchaeum isolate from saline soil.</title>
        <authorList>
            <person name="Strakova D."/>
            <person name="Galisteo C."/>
            <person name="Sanchez-Porro C."/>
            <person name="Ventosa A."/>
        </authorList>
    </citation>
    <scope>NUCLEOTIDE SEQUENCE [LARGE SCALE GENOMIC DNA]</scope>
    <source>
        <strain evidence="3">S3BR25-2</strain>
    </source>
</reference>
<dbReference type="Proteomes" id="UP001254813">
    <property type="component" value="Unassembled WGS sequence"/>
</dbReference>